<gene>
    <name evidence="1" type="ORF">KSP39_PZI009814</name>
</gene>
<evidence type="ECO:0000313" key="1">
    <source>
        <dbReference type="EMBL" id="KAK8940416.1"/>
    </source>
</evidence>
<dbReference type="EMBL" id="JBBWWQ010000008">
    <property type="protein sequence ID" value="KAK8940416.1"/>
    <property type="molecule type" value="Genomic_DNA"/>
</dbReference>
<dbReference type="AlphaFoldDB" id="A0AAP0BHY2"/>
<protein>
    <submittedName>
        <fullName evidence="1">Uncharacterized protein</fullName>
    </submittedName>
</protein>
<reference evidence="1 2" key="1">
    <citation type="journal article" date="2022" name="Nat. Plants">
        <title>Genomes of leafy and leafless Platanthera orchids illuminate the evolution of mycoheterotrophy.</title>
        <authorList>
            <person name="Li M.H."/>
            <person name="Liu K.W."/>
            <person name="Li Z."/>
            <person name="Lu H.C."/>
            <person name="Ye Q.L."/>
            <person name="Zhang D."/>
            <person name="Wang J.Y."/>
            <person name="Li Y.F."/>
            <person name="Zhong Z.M."/>
            <person name="Liu X."/>
            <person name="Yu X."/>
            <person name="Liu D.K."/>
            <person name="Tu X.D."/>
            <person name="Liu B."/>
            <person name="Hao Y."/>
            <person name="Liao X.Y."/>
            <person name="Jiang Y.T."/>
            <person name="Sun W.H."/>
            <person name="Chen J."/>
            <person name="Chen Y.Q."/>
            <person name="Ai Y."/>
            <person name="Zhai J.W."/>
            <person name="Wu S.S."/>
            <person name="Zhou Z."/>
            <person name="Hsiao Y.Y."/>
            <person name="Wu W.L."/>
            <person name="Chen Y.Y."/>
            <person name="Lin Y.F."/>
            <person name="Hsu J.L."/>
            <person name="Li C.Y."/>
            <person name="Wang Z.W."/>
            <person name="Zhao X."/>
            <person name="Zhong W.Y."/>
            <person name="Ma X.K."/>
            <person name="Ma L."/>
            <person name="Huang J."/>
            <person name="Chen G.Z."/>
            <person name="Huang M.Z."/>
            <person name="Huang L."/>
            <person name="Peng D.H."/>
            <person name="Luo Y.B."/>
            <person name="Zou S.Q."/>
            <person name="Chen S.P."/>
            <person name="Lan S."/>
            <person name="Tsai W.C."/>
            <person name="Van de Peer Y."/>
            <person name="Liu Z.J."/>
        </authorList>
    </citation>
    <scope>NUCLEOTIDE SEQUENCE [LARGE SCALE GENOMIC DNA]</scope>
    <source>
        <strain evidence="1">Lor287</strain>
    </source>
</reference>
<keyword evidence="2" id="KW-1185">Reference proteome</keyword>
<accession>A0AAP0BHY2</accession>
<organism evidence="1 2">
    <name type="scientific">Platanthera zijinensis</name>
    <dbReference type="NCBI Taxonomy" id="2320716"/>
    <lineage>
        <taxon>Eukaryota</taxon>
        <taxon>Viridiplantae</taxon>
        <taxon>Streptophyta</taxon>
        <taxon>Embryophyta</taxon>
        <taxon>Tracheophyta</taxon>
        <taxon>Spermatophyta</taxon>
        <taxon>Magnoliopsida</taxon>
        <taxon>Liliopsida</taxon>
        <taxon>Asparagales</taxon>
        <taxon>Orchidaceae</taxon>
        <taxon>Orchidoideae</taxon>
        <taxon>Orchideae</taxon>
        <taxon>Orchidinae</taxon>
        <taxon>Platanthera</taxon>
    </lineage>
</organism>
<comment type="caution">
    <text evidence="1">The sequence shown here is derived from an EMBL/GenBank/DDBJ whole genome shotgun (WGS) entry which is preliminary data.</text>
</comment>
<dbReference type="Proteomes" id="UP001418222">
    <property type="component" value="Unassembled WGS sequence"/>
</dbReference>
<proteinExistence type="predicted"/>
<evidence type="ECO:0000313" key="2">
    <source>
        <dbReference type="Proteomes" id="UP001418222"/>
    </source>
</evidence>
<sequence>MKFRSCRNAGMAFTSAAWTCGSDLTLHVPPTARSSLMLLCPDGISAVSAPPPF</sequence>
<name>A0AAP0BHY2_9ASPA</name>